<protein>
    <submittedName>
        <fullName evidence="1">Uncharacterized protein</fullName>
    </submittedName>
</protein>
<comment type="caution">
    <text evidence="1">The sequence shown here is derived from an EMBL/GenBank/DDBJ whole genome shotgun (WGS) entry which is preliminary data.</text>
</comment>
<dbReference type="AlphaFoldDB" id="A0A7J6JRN3"/>
<sequence length="67" mass="7211">MPAGYPSQVQVNAELSVPSTSATSGDKPLMGYSNNFDIDWVLSLKSDRSITEGKILQYAGPCSQDMI</sequence>
<dbReference type="EMBL" id="ANPB02000001">
    <property type="protein sequence ID" value="KAF4493058.1"/>
    <property type="molecule type" value="Genomic_DNA"/>
</dbReference>
<dbReference type="InParanoid" id="A0A7J6JRN3"/>
<dbReference type="GeneID" id="90979572"/>
<reference evidence="1 2" key="2">
    <citation type="submission" date="2020-04" db="EMBL/GenBank/DDBJ databases">
        <title>Genome sequencing and assembly of multiple isolates from the Colletotrichum gloeosporioides species complex.</title>
        <authorList>
            <person name="Gan P."/>
            <person name="Shirasu K."/>
        </authorList>
    </citation>
    <scope>NUCLEOTIDE SEQUENCE [LARGE SCALE GENOMIC DNA]</scope>
    <source>
        <strain evidence="1 2">Nara gc5</strain>
    </source>
</reference>
<keyword evidence="2" id="KW-1185">Reference proteome</keyword>
<dbReference type="RefSeq" id="XP_066010001.1">
    <property type="nucleotide sequence ID" value="XM_066150675.1"/>
</dbReference>
<reference evidence="1 2" key="1">
    <citation type="submission" date="2012-08" db="EMBL/GenBank/DDBJ databases">
        <authorList>
            <person name="Gan P.H.P."/>
            <person name="Ikeda K."/>
            <person name="Irieda H."/>
            <person name="Narusaka M."/>
            <person name="O'Connell R.J."/>
            <person name="Narusaka Y."/>
            <person name="Takano Y."/>
            <person name="Kubo Y."/>
            <person name="Shirasu K."/>
        </authorList>
    </citation>
    <scope>NUCLEOTIDE SEQUENCE [LARGE SCALE GENOMIC DNA]</scope>
    <source>
        <strain evidence="1 2">Nara gc5</strain>
    </source>
</reference>
<gene>
    <name evidence="1" type="ORF">CGGC5_v000460</name>
</gene>
<proteinExistence type="predicted"/>
<name>A0A7J6JRN3_COLFN</name>
<dbReference type="OrthoDB" id="10558374at2759"/>
<accession>A0A7J6JRN3</accession>
<dbReference type="Proteomes" id="UP000011096">
    <property type="component" value="Unassembled WGS sequence"/>
</dbReference>
<evidence type="ECO:0000313" key="1">
    <source>
        <dbReference type="EMBL" id="KAF4493058.1"/>
    </source>
</evidence>
<organism evidence="1 2">
    <name type="scientific">Colletotrichum fructicola (strain Nara gc5)</name>
    <name type="common">Anthracnose fungus</name>
    <name type="synonym">Colletotrichum gloeosporioides (strain Nara gc5)</name>
    <dbReference type="NCBI Taxonomy" id="1213859"/>
    <lineage>
        <taxon>Eukaryota</taxon>
        <taxon>Fungi</taxon>
        <taxon>Dikarya</taxon>
        <taxon>Ascomycota</taxon>
        <taxon>Pezizomycotina</taxon>
        <taxon>Sordariomycetes</taxon>
        <taxon>Hypocreomycetidae</taxon>
        <taxon>Glomerellales</taxon>
        <taxon>Glomerellaceae</taxon>
        <taxon>Colletotrichum</taxon>
        <taxon>Colletotrichum gloeosporioides species complex</taxon>
    </lineage>
</organism>
<evidence type="ECO:0000313" key="2">
    <source>
        <dbReference type="Proteomes" id="UP000011096"/>
    </source>
</evidence>